<keyword evidence="1" id="KW-0472">Membrane</keyword>
<reference evidence="2 3" key="1">
    <citation type="submission" date="2020-09" db="EMBL/GenBank/DDBJ databases">
        <title>Diversity and distribution of actinomycetes associated with coral in the coast of Hainan.</title>
        <authorList>
            <person name="Li F."/>
        </authorList>
    </citation>
    <scope>NUCLEOTIDE SEQUENCE [LARGE SCALE GENOMIC DNA]</scope>
    <source>
        <strain evidence="2 3">HNM0947</strain>
    </source>
</reference>
<accession>A0ABR9P086</accession>
<feature type="transmembrane region" description="Helical" evidence="1">
    <location>
        <begin position="28"/>
        <end position="47"/>
    </location>
</feature>
<proteinExistence type="predicted"/>
<dbReference type="Proteomes" id="UP000806528">
    <property type="component" value="Unassembled WGS sequence"/>
</dbReference>
<dbReference type="RefSeq" id="WP_193119905.1">
    <property type="nucleotide sequence ID" value="NZ_JADBGI010000001.1"/>
</dbReference>
<comment type="caution">
    <text evidence="2">The sequence shown here is derived from an EMBL/GenBank/DDBJ whole genome shotgun (WGS) entry which is preliminary data.</text>
</comment>
<evidence type="ECO:0000313" key="3">
    <source>
        <dbReference type="Proteomes" id="UP000806528"/>
    </source>
</evidence>
<protein>
    <submittedName>
        <fullName evidence="2">Uncharacterized protein</fullName>
    </submittedName>
</protein>
<keyword evidence="1" id="KW-1133">Transmembrane helix</keyword>
<keyword evidence="3" id="KW-1185">Reference proteome</keyword>
<evidence type="ECO:0000313" key="2">
    <source>
        <dbReference type="EMBL" id="MBE2997244.1"/>
    </source>
</evidence>
<gene>
    <name evidence="2" type="ORF">IDM40_00800</name>
</gene>
<name>A0ABR9P086_9ACTN</name>
<keyword evidence="1" id="KW-0812">Transmembrane</keyword>
<dbReference type="EMBL" id="JADBGI010000001">
    <property type="protein sequence ID" value="MBE2997244.1"/>
    <property type="molecule type" value="Genomic_DNA"/>
</dbReference>
<organism evidence="2 3">
    <name type="scientific">Nocardiopsis coralli</name>
    <dbReference type="NCBI Taxonomy" id="2772213"/>
    <lineage>
        <taxon>Bacteria</taxon>
        <taxon>Bacillati</taxon>
        <taxon>Actinomycetota</taxon>
        <taxon>Actinomycetes</taxon>
        <taxon>Streptosporangiales</taxon>
        <taxon>Nocardiopsidaceae</taxon>
        <taxon>Nocardiopsis</taxon>
    </lineage>
</organism>
<sequence>MSVYIVLIACKIIGLVEKAIEDDGKTRRLVIIAFAFALAGSASICVVRL</sequence>
<evidence type="ECO:0000256" key="1">
    <source>
        <dbReference type="SAM" id="Phobius"/>
    </source>
</evidence>